<feature type="domain" description="Cytochrome C Planctomycete-type" evidence="3">
    <location>
        <begin position="69"/>
        <end position="125"/>
    </location>
</feature>
<dbReference type="EMBL" id="CP036267">
    <property type="protein sequence ID" value="QDT35113.1"/>
    <property type="molecule type" value="Genomic_DNA"/>
</dbReference>
<feature type="domain" description="DUF1549" evidence="1">
    <location>
        <begin position="191"/>
        <end position="396"/>
    </location>
</feature>
<gene>
    <name evidence="4" type="ORF">Mal48_43880</name>
</gene>
<dbReference type="AlphaFoldDB" id="A0A517QU01"/>
<evidence type="ECO:0000259" key="1">
    <source>
        <dbReference type="Pfam" id="PF07583"/>
    </source>
</evidence>
<dbReference type="Gene3D" id="2.60.120.200">
    <property type="match status" value="1"/>
</dbReference>
<protein>
    <submittedName>
        <fullName evidence="4">Planctomycete cytochrome C</fullName>
    </submittedName>
</protein>
<feature type="domain" description="DUF1553" evidence="2">
    <location>
        <begin position="571"/>
        <end position="808"/>
    </location>
</feature>
<dbReference type="PANTHER" id="PTHR35889">
    <property type="entry name" value="CYCLOINULO-OLIGOSACCHARIDE FRUCTANOTRANSFERASE-RELATED"/>
    <property type="match status" value="1"/>
</dbReference>
<dbReference type="RefSeq" id="WP_145204155.1">
    <property type="nucleotide sequence ID" value="NZ_CP036267.1"/>
</dbReference>
<dbReference type="Pfam" id="PF07635">
    <property type="entry name" value="PSCyt1"/>
    <property type="match status" value="1"/>
</dbReference>
<dbReference type="KEGG" id="tpol:Mal48_43880"/>
<dbReference type="InterPro" id="IPR022655">
    <property type="entry name" value="DUF1553"/>
</dbReference>
<organism evidence="4 5">
    <name type="scientific">Thalassoglobus polymorphus</name>
    <dbReference type="NCBI Taxonomy" id="2527994"/>
    <lineage>
        <taxon>Bacteria</taxon>
        <taxon>Pseudomonadati</taxon>
        <taxon>Planctomycetota</taxon>
        <taxon>Planctomycetia</taxon>
        <taxon>Planctomycetales</taxon>
        <taxon>Planctomycetaceae</taxon>
        <taxon>Thalassoglobus</taxon>
    </lineage>
</organism>
<dbReference type="OrthoDB" id="127107at2"/>
<dbReference type="Pfam" id="PF07583">
    <property type="entry name" value="PSCyt2"/>
    <property type="match status" value="1"/>
</dbReference>
<reference evidence="4 5" key="1">
    <citation type="submission" date="2019-02" db="EMBL/GenBank/DDBJ databases">
        <title>Deep-cultivation of Planctomycetes and their phenomic and genomic characterization uncovers novel biology.</title>
        <authorList>
            <person name="Wiegand S."/>
            <person name="Jogler M."/>
            <person name="Boedeker C."/>
            <person name="Pinto D."/>
            <person name="Vollmers J."/>
            <person name="Rivas-Marin E."/>
            <person name="Kohn T."/>
            <person name="Peeters S.H."/>
            <person name="Heuer A."/>
            <person name="Rast P."/>
            <person name="Oberbeckmann S."/>
            <person name="Bunk B."/>
            <person name="Jeske O."/>
            <person name="Meyerdierks A."/>
            <person name="Storesund J.E."/>
            <person name="Kallscheuer N."/>
            <person name="Luecker S."/>
            <person name="Lage O.M."/>
            <person name="Pohl T."/>
            <person name="Merkel B.J."/>
            <person name="Hornburger P."/>
            <person name="Mueller R.-W."/>
            <person name="Bruemmer F."/>
            <person name="Labrenz M."/>
            <person name="Spormann A.M."/>
            <person name="Op den Camp H."/>
            <person name="Overmann J."/>
            <person name="Amann R."/>
            <person name="Jetten M.S.M."/>
            <person name="Mascher T."/>
            <person name="Medema M.H."/>
            <person name="Devos D.P."/>
            <person name="Kaster A.-K."/>
            <person name="Ovreas L."/>
            <person name="Rohde M."/>
            <person name="Galperin M.Y."/>
            <person name="Jogler C."/>
        </authorList>
    </citation>
    <scope>NUCLEOTIDE SEQUENCE [LARGE SCALE GENOMIC DNA]</scope>
    <source>
        <strain evidence="4 5">Mal48</strain>
    </source>
</reference>
<proteinExistence type="predicted"/>
<dbReference type="InterPro" id="IPR011444">
    <property type="entry name" value="DUF1549"/>
</dbReference>
<dbReference type="PANTHER" id="PTHR35889:SF3">
    <property type="entry name" value="F-BOX DOMAIN-CONTAINING PROTEIN"/>
    <property type="match status" value="1"/>
</dbReference>
<name>A0A517QU01_9PLAN</name>
<dbReference type="Proteomes" id="UP000315724">
    <property type="component" value="Chromosome"/>
</dbReference>
<evidence type="ECO:0000313" key="4">
    <source>
        <dbReference type="EMBL" id="QDT35113.1"/>
    </source>
</evidence>
<evidence type="ECO:0000259" key="2">
    <source>
        <dbReference type="Pfam" id="PF07587"/>
    </source>
</evidence>
<dbReference type="InterPro" id="IPR011429">
    <property type="entry name" value="Cyt_c_Planctomycete-type"/>
</dbReference>
<dbReference type="PROSITE" id="PS51257">
    <property type="entry name" value="PROKAR_LIPOPROTEIN"/>
    <property type="match status" value="1"/>
</dbReference>
<evidence type="ECO:0000313" key="5">
    <source>
        <dbReference type="Proteomes" id="UP000315724"/>
    </source>
</evidence>
<keyword evidence="5" id="KW-1185">Reference proteome</keyword>
<dbReference type="InterPro" id="IPR013320">
    <property type="entry name" value="ConA-like_dom_sf"/>
</dbReference>
<dbReference type="SUPFAM" id="SSF49899">
    <property type="entry name" value="Concanavalin A-like lectins/glucanases"/>
    <property type="match status" value="1"/>
</dbReference>
<dbReference type="Pfam" id="PF07587">
    <property type="entry name" value="PSD1"/>
    <property type="match status" value="1"/>
</dbReference>
<evidence type="ECO:0000259" key="3">
    <source>
        <dbReference type="Pfam" id="PF07635"/>
    </source>
</evidence>
<accession>A0A517QU01</accession>
<sequence>MRDSSPHQTASVSICVQLRLLRIAIISFVFCSCGLGSLGQKTACADDNIKRAQEKFFEQHVRPLLVESCFECHNDENQKGGLRLDSIAHALAGGESGPAIDPHKPDDSLLMEAVRYESYEMPPSGKLSDEKIAILEKWISMGAPWPGQSRKPATKNLAEKITAEDRQFWSFQPLANPKPPEVENEKWVRNEIDRFIARKLQEQNISPSEEASRKTLLRRLSFDLTGLPPTPEQLDKFLADASPQAYEKLVDEFLASPRYGEHWARFWLDLVRYAESDGFRKDDYRPDAWRYRDYVINSFNEDKPFDQFTREQIAGDEIAPHDPEALTATGFLRHGIYEYNQRDAKTQWQDMLNDITDTVGDTFLGMGMGCARCHDHKFDPILQKDYFRLQAFFANIALKNDRPLATREELKAYEAQLAKWKAASAEARENLELLEAPKRKQLADSIIQMFPEDIQEMVAKPYSERTSYENQICELVNLQVVDRYATISSKFKGEAKKEWEARKAELAKFDHLKPKPLPTGLSVTDYGVVAPPVFIPSKERLGEIAPGFLTIFDPKVAHIEPVAPNVQSTGRRTALANWLTRENHPLTTRVIVNRIWKEHFGSGIVDSPSDFGHLGELPTHPELLDWLATQFVENGWSLKWLHREIVLSATYRQSAIRTDLDAEKIDPTNRLLWKSNVRRLKAEEIRDAQLVATGKIDWKAGGPGESASSSRRRSIYTKVLRNKQDPLLAAFDFPDRMTSSPTRNTTTSPSQSLLLINGKWTLSRASELAKRVHANHSSSLESQLREAFQIVLSRSPNEDELQKLVDYLDQSEKADDEKINQVTPQISTQVLEVSDEKEKPPVQTTDQSNLPSEHFTFSTTLLLRSIFKNASVRTIASQWNGSSGQPGWALGVTSTKSAYKPRNLILQLVGKNAAGKRHYEVIASNIHLELNHPYSVTVSVDMTNPKEEGVLFVVKDLISNEVQTSHAAHSVIKPESNPHPFMLGGRATLKQHKWDGWLDEVQLLNVALSADQITDSNYSPTDNTVVGRWNFDRQELPIQDDVHQRMLVVERNSDDPPNALIDICHILLNSNEFIYID</sequence>